<dbReference type="SUPFAM" id="SSF46689">
    <property type="entry name" value="Homeodomain-like"/>
    <property type="match status" value="1"/>
</dbReference>
<organism evidence="1 2">
    <name type="scientific">Altererythrobacter ishigakiensis</name>
    <dbReference type="NCBI Taxonomy" id="476157"/>
    <lineage>
        <taxon>Bacteria</taxon>
        <taxon>Pseudomonadati</taxon>
        <taxon>Pseudomonadota</taxon>
        <taxon>Alphaproteobacteria</taxon>
        <taxon>Sphingomonadales</taxon>
        <taxon>Erythrobacteraceae</taxon>
        <taxon>Altererythrobacter</taxon>
    </lineage>
</organism>
<dbReference type="OrthoDB" id="9809060at2"/>
<evidence type="ECO:0000313" key="2">
    <source>
        <dbReference type="Proteomes" id="UP000320547"/>
    </source>
</evidence>
<evidence type="ECO:0000313" key="1">
    <source>
        <dbReference type="EMBL" id="TWJ06636.1"/>
    </source>
</evidence>
<dbReference type="AlphaFoldDB" id="A0A562UM26"/>
<sequence>MPEITNKDEKCRRIEALIESGRGVCESCREIGISEKTFYRWRKAQSLGEDRNA</sequence>
<protein>
    <submittedName>
        <fullName evidence="1">Winged helix-turn helix protein</fullName>
    </submittedName>
</protein>
<accession>A0A562UM26</accession>
<dbReference type="STRING" id="476157.GCA_001663155_00847"/>
<gene>
    <name evidence="1" type="ORF">JN10_2172</name>
</gene>
<dbReference type="Proteomes" id="UP000320547">
    <property type="component" value="Unassembled WGS sequence"/>
</dbReference>
<dbReference type="Pfam" id="PF13551">
    <property type="entry name" value="HTH_29"/>
    <property type="match status" value="1"/>
</dbReference>
<dbReference type="EMBL" id="VLLK01000002">
    <property type="protein sequence ID" value="TWJ06636.1"/>
    <property type="molecule type" value="Genomic_DNA"/>
</dbReference>
<reference evidence="1 2" key="1">
    <citation type="submission" date="2019-07" db="EMBL/GenBank/DDBJ databases">
        <title>Genomic Encyclopedia of Archaeal and Bacterial Type Strains, Phase II (KMG-II): from individual species to whole genera.</title>
        <authorList>
            <person name="Goeker M."/>
        </authorList>
    </citation>
    <scope>NUCLEOTIDE SEQUENCE [LARGE SCALE GENOMIC DNA]</scope>
    <source>
        <strain evidence="1 2">ATCC BAA-2084</strain>
    </source>
</reference>
<name>A0A562UM26_9SPHN</name>
<comment type="caution">
    <text evidence="1">The sequence shown here is derived from an EMBL/GenBank/DDBJ whole genome shotgun (WGS) entry which is preliminary data.</text>
</comment>
<dbReference type="RefSeq" id="WP_083984672.1">
    <property type="nucleotide sequence ID" value="NZ_CP015963.1"/>
</dbReference>
<proteinExistence type="predicted"/>
<keyword evidence="2" id="KW-1185">Reference proteome</keyword>
<dbReference type="InterPro" id="IPR009057">
    <property type="entry name" value="Homeodomain-like_sf"/>
</dbReference>